<organism evidence="2 3">
    <name type="scientific">Parnassius mnemosyne</name>
    <name type="common">clouded apollo</name>
    <dbReference type="NCBI Taxonomy" id="213953"/>
    <lineage>
        <taxon>Eukaryota</taxon>
        <taxon>Metazoa</taxon>
        <taxon>Ecdysozoa</taxon>
        <taxon>Arthropoda</taxon>
        <taxon>Hexapoda</taxon>
        <taxon>Insecta</taxon>
        <taxon>Pterygota</taxon>
        <taxon>Neoptera</taxon>
        <taxon>Endopterygota</taxon>
        <taxon>Lepidoptera</taxon>
        <taxon>Glossata</taxon>
        <taxon>Ditrysia</taxon>
        <taxon>Papilionoidea</taxon>
        <taxon>Papilionidae</taxon>
        <taxon>Parnassiinae</taxon>
        <taxon>Parnassini</taxon>
        <taxon>Parnassius</taxon>
        <taxon>Driopa</taxon>
    </lineage>
</organism>
<gene>
    <name evidence="2" type="ORF">PARMNEM_LOCUS20785</name>
</gene>
<dbReference type="AlphaFoldDB" id="A0AAV1M3I9"/>
<evidence type="ECO:0000313" key="2">
    <source>
        <dbReference type="EMBL" id="CAK1602258.1"/>
    </source>
</evidence>
<protein>
    <recommendedName>
        <fullName evidence="1">Endonuclease/exonuclease/phosphatase domain-containing protein</fullName>
    </recommendedName>
</protein>
<dbReference type="Proteomes" id="UP001314205">
    <property type="component" value="Unassembled WGS sequence"/>
</dbReference>
<evidence type="ECO:0000313" key="3">
    <source>
        <dbReference type="Proteomes" id="UP001314205"/>
    </source>
</evidence>
<keyword evidence="3" id="KW-1185">Reference proteome</keyword>
<evidence type="ECO:0000259" key="1">
    <source>
        <dbReference type="Pfam" id="PF14529"/>
    </source>
</evidence>
<dbReference type="GO" id="GO:0003824">
    <property type="term" value="F:catalytic activity"/>
    <property type="evidence" value="ECO:0007669"/>
    <property type="project" value="InterPro"/>
</dbReference>
<dbReference type="Gene3D" id="3.60.10.10">
    <property type="entry name" value="Endonuclease/exonuclease/phosphatase"/>
    <property type="match status" value="1"/>
</dbReference>
<sequence length="187" mass="21812">MWIVLKFNNYHITKTIGLCVVYLPPPVKLENLNKFLDSVDNVTNHVDDLVVIGDFNMGFIEWSASDKYSYMTPCNYSNALGYSLVDFITINNLYQYNCINNCDGKLLDLVLSNLTNIIVRKPPEILNKLDSYHPSLLISIEYGHISFLRSNSRIDYRYFKADYKTIVEKIKNIDWLHNFLYAKMSMQ</sequence>
<dbReference type="EMBL" id="CAVLGL010000137">
    <property type="protein sequence ID" value="CAK1602258.1"/>
    <property type="molecule type" value="Genomic_DNA"/>
</dbReference>
<dbReference type="InterPro" id="IPR036691">
    <property type="entry name" value="Endo/exonu/phosph_ase_sf"/>
</dbReference>
<dbReference type="SUPFAM" id="SSF56219">
    <property type="entry name" value="DNase I-like"/>
    <property type="match status" value="1"/>
</dbReference>
<feature type="domain" description="Endonuclease/exonuclease/phosphatase" evidence="1">
    <location>
        <begin position="18"/>
        <end position="117"/>
    </location>
</feature>
<proteinExistence type="predicted"/>
<comment type="caution">
    <text evidence="2">The sequence shown here is derived from an EMBL/GenBank/DDBJ whole genome shotgun (WGS) entry which is preliminary data.</text>
</comment>
<dbReference type="InterPro" id="IPR005135">
    <property type="entry name" value="Endo/exonuclease/phosphatase"/>
</dbReference>
<dbReference type="Pfam" id="PF14529">
    <property type="entry name" value="Exo_endo_phos_2"/>
    <property type="match status" value="1"/>
</dbReference>
<accession>A0AAV1M3I9</accession>
<reference evidence="2 3" key="1">
    <citation type="submission" date="2023-11" db="EMBL/GenBank/DDBJ databases">
        <authorList>
            <person name="Hedman E."/>
            <person name="Englund M."/>
            <person name="Stromberg M."/>
            <person name="Nyberg Akerstrom W."/>
            <person name="Nylinder S."/>
            <person name="Jareborg N."/>
            <person name="Kallberg Y."/>
            <person name="Kronander E."/>
        </authorList>
    </citation>
    <scope>NUCLEOTIDE SEQUENCE [LARGE SCALE GENOMIC DNA]</scope>
</reference>
<name>A0AAV1M3I9_9NEOP</name>